<dbReference type="Proteomes" id="UP001278738">
    <property type="component" value="Unassembled WGS sequence"/>
</dbReference>
<dbReference type="InterPro" id="IPR032710">
    <property type="entry name" value="NTF2-like_dom_sf"/>
</dbReference>
<reference evidence="2 4" key="1">
    <citation type="submission" date="2023-11" db="EMBL/GenBank/DDBJ databases">
        <title>Unpublished Manusciprt.</title>
        <authorList>
            <person name="Saticioglu I.B."/>
            <person name="Ay H."/>
            <person name="Ajmi N."/>
            <person name="Altun S."/>
            <person name="Duman M."/>
        </authorList>
    </citation>
    <scope>NUCLEOTIDE SEQUENCE</scope>
    <source>
        <strain evidence="1 4">Fl-33</strain>
        <strain evidence="2">Fl-77</strain>
    </source>
</reference>
<protein>
    <recommendedName>
        <fullName evidence="5">Nuclear transport factor 2 family protein</fullName>
    </recommendedName>
</protein>
<dbReference type="AlphaFoldDB" id="A0AAJ2S867"/>
<dbReference type="SUPFAM" id="SSF54427">
    <property type="entry name" value="NTF2-like"/>
    <property type="match status" value="1"/>
</dbReference>
<organism evidence="2 3">
    <name type="scientific">Flavobacterium flavipigmentatum</name>
    <dbReference type="NCBI Taxonomy" id="2893884"/>
    <lineage>
        <taxon>Bacteria</taxon>
        <taxon>Pseudomonadati</taxon>
        <taxon>Bacteroidota</taxon>
        <taxon>Flavobacteriia</taxon>
        <taxon>Flavobacteriales</taxon>
        <taxon>Flavobacteriaceae</taxon>
        <taxon>Flavobacterium</taxon>
    </lineage>
</organism>
<dbReference type="Gene3D" id="3.10.450.50">
    <property type="match status" value="1"/>
</dbReference>
<gene>
    <name evidence="1" type="ORF">SGQ18_09660</name>
    <name evidence="2" type="ORF">SGQ44_07830</name>
</gene>
<evidence type="ECO:0000313" key="1">
    <source>
        <dbReference type="EMBL" id="MDX6182426.1"/>
    </source>
</evidence>
<dbReference type="RefSeq" id="WP_229974890.1">
    <property type="nucleotide sequence ID" value="NZ_CP087133.1"/>
</dbReference>
<dbReference type="EMBL" id="JAWXVG010000003">
    <property type="protein sequence ID" value="MDX6182426.1"/>
    <property type="molecule type" value="Genomic_DNA"/>
</dbReference>
<evidence type="ECO:0000313" key="2">
    <source>
        <dbReference type="EMBL" id="MDX6185661.1"/>
    </source>
</evidence>
<sequence length="145" mass="16968">MYNSKQIALNFIKSFENSYEQVLSFLLDECIIEYPYADSLNTSSKLNKYDYSIYLKNALKAMNDFKVSDIEIYSVSENLVWAEFCGESFQLGIKLGLGKKYSQKYVVRIKFKKGLIINYKEYWNPLALTPNTSNTQIKEIFKKEN</sequence>
<comment type="caution">
    <text evidence="2">The sequence shown here is derived from an EMBL/GenBank/DDBJ whole genome shotgun (WGS) entry which is preliminary data.</text>
</comment>
<dbReference type="EMBL" id="JAWXVH010000003">
    <property type="protein sequence ID" value="MDX6185661.1"/>
    <property type="molecule type" value="Genomic_DNA"/>
</dbReference>
<name>A0AAJ2S867_9FLAO</name>
<evidence type="ECO:0008006" key="5">
    <source>
        <dbReference type="Google" id="ProtNLM"/>
    </source>
</evidence>
<keyword evidence="4" id="KW-1185">Reference proteome</keyword>
<evidence type="ECO:0000313" key="4">
    <source>
        <dbReference type="Proteomes" id="UP001278738"/>
    </source>
</evidence>
<proteinExistence type="predicted"/>
<accession>A0AAJ2S867</accession>
<dbReference type="Proteomes" id="UP001270053">
    <property type="component" value="Unassembled WGS sequence"/>
</dbReference>
<evidence type="ECO:0000313" key="3">
    <source>
        <dbReference type="Proteomes" id="UP001270053"/>
    </source>
</evidence>